<evidence type="ECO:0000256" key="2">
    <source>
        <dbReference type="SAM" id="SignalP"/>
    </source>
</evidence>
<dbReference type="Proteomes" id="UP000542973">
    <property type="component" value="Unassembled WGS sequence"/>
</dbReference>
<evidence type="ECO:0000313" key="4">
    <source>
        <dbReference type="EMBL" id="USE81424.1"/>
    </source>
</evidence>
<organism evidence="3 5">
    <name type="scientific">Cupriavidus gilardii</name>
    <dbReference type="NCBI Taxonomy" id="82541"/>
    <lineage>
        <taxon>Bacteria</taxon>
        <taxon>Pseudomonadati</taxon>
        <taxon>Pseudomonadota</taxon>
        <taxon>Betaproteobacteria</taxon>
        <taxon>Burkholderiales</taxon>
        <taxon>Burkholderiaceae</taxon>
        <taxon>Cupriavidus</taxon>
    </lineage>
</organism>
<feature type="chain" id="PRO_5032816711" description="Transmembrane lipoprotein" evidence="2">
    <location>
        <begin position="37"/>
        <end position="129"/>
    </location>
</feature>
<evidence type="ECO:0008006" key="7">
    <source>
        <dbReference type="Google" id="ProtNLM"/>
    </source>
</evidence>
<dbReference type="EMBL" id="CP098736">
    <property type="protein sequence ID" value="USE81424.1"/>
    <property type="molecule type" value="Genomic_DNA"/>
</dbReference>
<dbReference type="AlphaFoldDB" id="A0A849B8S2"/>
<feature type="region of interest" description="Disordered" evidence="1">
    <location>
        <begin position="48"/>
        <end position="114"/>
    </location>
</feature>
<reference evidence="4" key="2">
    <citation type="submission" date="2022-06" db="EMBL/GenBank/DDBJ databases">
        <title>Complete genome sequence and characterization of Cupriavidus gilardii QJ1 isolated from contaminating cells.</title>
        <authorList>
            <person name="Qi J."/>
        </authorList>
    </citation>
    <scope>NUCLEOTIDE SEQUENCE</scope>
    <source>
        <strain evidence="4">QJ1</strain>
    </source>
</reference>
<protein>
    <recommendedName>
        <fullName evidence="7">Transmembrane lipoprotein</fullName>
    </recommendedName>
</protein>
<feature type="signal peptide" evidence="2">
    <location>
        <begin position="1"/>
        <end position="36"/>
    </location>
</feature>
<evidence type="ECO:0000256" key="1">
    <source>
        <dbReference type="SAM" id="MobiDB-lite"/>
    </source>
</evidence>
<dbReference type="EMBL" id="JABEMD010000023">
    <property type="protein sequence ID" value="NNH12101.1"/>
    <property type="molecule type" value="Genomic_DNA"/>
</dbReference>
<feature type="compositionally biased region" description="Basic and acidic residues" evidence="1">
    <location>
        <begin position="71"/>
        <end position="112"/>
    </location>
</feature>
<gene>
    <name evidence="3" type="ORF">HLB16_14590</name>
    <name evidence="4" type="ORF">NDR89_17195</name>
</gene>
<keyword evidence="2" id="KW-0732">Signal</keyword>
<proteinExistence type="predicted"/>
<name>A0A849B8S2_9BURK</name>
<evidence type="ECO:0000313" key="6">
    <source>
        <dbReference type="Proteomes" id="UP001056648"/>
    </source>
</evidence>
<dbReference type="RefSeq" id="WP_151022415.1">
    <property type="nucleotide sequence ID" value="NZ_BAAAEB010000003.1"/>
</dbReference>
<dbReference type="Proteomes" id="UP001056648">
    <property type="component" value="Chromosome 2"/>
</dbReference>
<keyword evidence="6" id="KW-1185">Reference proteome</keyword>
<reference evidence="3 5" key="1">
    <citation type="submission" date="2020-05" db="EMBL/GenBank/DDBJ databases">
        <title>MicrobeNet Type strains.</title>
        <authorList>
            <person name="Nicholson A.C."/>
        </authorList>
    </citation>
    <scope>NUCLEOTIDE SEQUENCE [LARGE SCALE GENOMIC DNA]</scope>
    <source>
        <strain evidence="3 5">ATCC 700815</strain>
    </source>
</reference>
<evidence type="ECO:0000313" key="5">
    <source>
        <dbReference type="Proteomes" id="UP000542973"/>
    </source>
</evidence>
<evidence type="ECO:0000313" key="3">
    <source>
        <dbReference type="EMBL" id="NNH12101.1"/>
    </source>
</evidence>
<sequence>MKAKSTRSEPRRASGARRRVAGALLALLLPSMLLHAASASAQSPGLGALLQGHARHPGRGAEGYPGHPGHARQDRERPSPRESRGRANRQRAEREAGERQGRGGKLSADERRKLRQSLYDISREMYQGN</sequence>
<accession>A0A849B8S2</accession>